<protein>
    <submittedName>
        <fullName evidence="1">Uncharacterized protein</fullName>
    </submittedName>
</protein>
<sequence>MAFDLYIKDERASIEHYEEGMFDLTARDESFPQLNLIFQRFYDDPRIEPHQSNDLVHELIALRSEVVSENDYKYIVQVIDRLLPFFSKAYKTGQAINCSSD</sequence>
<gene>
    <name evidence="1" type="ORF">G3R48_07065</name>
</gene>
<organism evidence="1 2">
    <name type="scientific">Shewanella intestini</name>
    <dbReference type="NCBI Taxonomy" id="2017544"/>
    <lineage>
        <taxon>Bacteria</taxon>
        <taxon>Pseudomonadati</taxon>
        <taxon>Pseudomonadota</taxon>
        <taxon>Gammaproteobacteria</taxon>
        <taxon>Alteromonadales</taxon>
        <taxon>Shewanellaceae</taxon>
        <taxon>Shewanella</taxon>
    </lineage>
</organism>
<proteinExistence type="predicted"/>
<comment type="caution">
    <text evidence="1">The sequence shown here is derived from an EMBL/GenBank/DDBJ whole genome shotgun (WGS) entry which is preliminary data.</text>
</comment>
<dbReference type="RefSeq" id="WP_153663857.1">
    <property type="nucleotide sequence ID" value="NZ_JAAIKR010000005.1"/>
</dbReference>
<evidence type="ECO:0000313" key="2">
    <source>
        <dbReference type="Proteomes" id="UP000811844"/>
    </source>
</evidence>
<reference evidence="1 2" key="1">
    <citation type="submission" date="2020-02" db="EMBL/GenBank/DDBJ databases">
        <title>Shewanella WXL01 sp. nov., a marine bacterium isolated from green algae in Luhuitou Fringing Reef (Northern South China Sea).</title>
        <authorList>
            <person name="Wang X."/>
        </authorList>
    </citation>
    <scope>NUCLEOTIDE SEQUENCE [LARGE SCALE GENOMIC DNA]</scope>
    <source>
        <strain evidence="1 2">MCCC 1A01895</strain>
    </source>
</reference>
<dbReference type="EMBL" id="JAAIKR010000005">
    <property type="protein sequence ID" value="MBR9727744.1"/>
    <property type="molecule type" value="Genomic_DNA"/>
</dbReference>
<keyword evidence="2" id="KW-1185">Reference proteome</keyword>
<evidence type="ECO:0000313" key="1">
    <source>
        <dbReference type="EMBL" id="MBR9727744.1"/>
    </source>
</evidence>
<dbReference type="Proteomes" id="UP000811844">
    <property type="component" value="Unassembled WGS sequence"/>
</dbReference>
<name>A0ABS5I142_9GAMM</name>
<accession>A0ABS5I142</accession>